<evidence type="ECO:0000256" key="1">
    <source>
        <dbReference type="ARBA" id="ARBA00004123"/>
    </source>
</evidence>
<dbReference type="InterPro" id="IPR016467">
    <property type="entry name" value="DNA_recomb/repair_RecA-like"/>
</dbReference>
<comment type="caution">
    <text evidence="8">The sequence shown here is derived from an EMBL/GenBank/DDBJ whole genome shotgun (WGS) entry which is preliminary data.</text>
</comment>
<dbReference type="InterPro" id="IPR003593">
    <property type="entry name" value="AAA+_ATPase"/>
</dbReference>
<proteinExistence type="predicted"/>
<keyword evidence="2" id="KW-0547">Nucleotide-binding</keyword>
<dbReference type="Gene3D" id="3.40.50.300">
    <property type="entry name" value="P-loop containing nucleotide triphosphate hydrolases"/>
    <property type="match status" value="1"/>
</dbReference>
<dbReference type="CDD" id="cd19491">
    <property type="entry name" value="XRCC3"/>
    <property type="match status" value="1"/>
</dbReference>
<name>A0ABN7NN38_TIMPD</name>
<keyword evidence="9" id="KW-1185">Reference proteome</keyword>
<evidence type="ECO:0000256" key="3">
    <source>
        <dbReference type="ARBA" id="ARBA00022763"/>
    </source>
</evidence>
<keyword evidence="3" id="KW-0227">DNA damage</keyword>
<dbReference type="InterPro" id="IPR020588">
    <property type="entry name" value="RecA_ATP-bd"/>
</dbReference>
<keyword evidence="4" id="KW-0067">ATP-binding</keyword>
<keyword evidence="6" id="KW-0539">Nucleus</keyword>
<evidence type="ECO:0000259" key="7">
    <source>
        <dbReference type="PROSITE" id="PS50162"/>
    </source>
</evidence>
<feature type="domain" description="RecA family profile 1" evidence="7">
    <location>
        <begin position="38"/>
        <end position="218"/>
    </location>
</feature>
<accession>A0ABN7NN38</accession>
<evidence type="ECO:0000256" key="4">
    <source>
        <dbReference type="ARBA" id="ARBA00022840"/>
    </source>
</evidence>
<dbReference type="PIRSF" id="PIRSF005856">
    <property type="entry name" value="Rad51"/>
    <property type="match status" value="1"/>
</dbReference>
<keyword evidence="5" id="KW-0234">DNA repair</keyword>
<dbReference type="PROSITE" id="PS50162">
    <property type="entry name" value="RECA_2"/>
    <property type="match status" value="1"/>
</dbReference>
<gene>
    <name evidence="8" type="ORF">TPAB3V08_LOCUS1578</name>
</gene>
<dbReference type="Pfam" id="PF08423">
    <property type="entry name" value="Rad51"/>
    <property type="match status" value="1"/>
</dbReference>
<dbReference type="SUPFAM" id="SSF52540">
    <property type="entry name" value="P-loop containing nucleoside triphosphate hydrolases"/>
    <property type="match status" value="1"/>
</dbReference>
<dbReference type="InterPro" id="IPR013632">
    <property type="entry name" value="Rad51_C"/>
</dbReference>
<evidence type="ECO:0000313" key="9">
    <source>
        <dbReference type="Proteomes" id="UP001153148"/>
    </source>
</evidence>
<dbReference type="EMBL" id="CAJPIN010001453">
    <property type="protein sequence ID" value="CAG2054557.1"/>
    <property type="molecule type" value="Genomic_DNA"/>
</dbReference>
<reference evidence="8" key="1">
    <citation type="submission" date="2021-03" db="EMBL/GenBank/DDBJ databases">
        <authorList>
            <person name="Tran Van P."/>
        </authorList>
    </citation>
    <scope>NUCLEOTIDE SEQUENCE</scope>
</reference>
<dbReference type="Proteomes" id="UP001153148">
    <property type="component" value="Unassembled WGS sequence"/>
</dbReference>
<evidence type="ECO:0000256" key="6">
    <source>
        <dbReference type="ARBA" id="ARBA00023242"/>
    </source>
</evidence>
<dbReference type="InterPro" id="IPR027417">
    <property type="entry name" value="P-loop_NTPase"/>
</dbReference>
<dbReference type="PANTHER" id="PTHR46487">
    <property type="entry name" value="DNA REPAIR PROTEIN XRCC3"/>
    <property type="match status" value="1"/>
</dbReference>
<sequence>VCNFSEEDCELVSLQAAQQILPKGFVSALDAEQVLAHKWCLLSVGCPKLDEFLGGGVAVRGITELAGESGSGKTQLCLQMCLSVQYPEINGGLGAGSVYINTEDIFPSRRLHQLIQKFPSRFHSEDTSIQFGNNIFIEHIADVESLKKCVFGQLPQLLAQKSVGLIVVDSIAGVFRADFEPRDSVSRAKEMRAVGSQLHRLAEEFRVAIICVNQANQSHIIFLQVTTVINNERSAGDNTGRKTVAALGLAWANMVTTRLQVSRTNRSVTDAKGTSMPVRMLEIIFSPDKPPRSCHFVVTEAGVSAVSNVNE</sequence>
<feature type="non-terminal residue" evidence="8">
    <location>
        <position position="1"/>
    </location>
</feature>
<organism evidence="8 9">
    <name type="scientific">Timema podura</name>
    <name type="common">Walking stick</name>
    <dbReference type="NCBI Taxonomy" id="61482"/>
    <lineage>
        <taxon>Eukaryota</taxon>
        <taxon>Metazoa</taxon>
        <taxon>Ecdysozoa</taxon>
        <taxon>Arthropoda</taxon>
        <taxon>Hexapoda</taxon>
        <taxon>Insecta</taxon>
        <taxon>Pterygota</taxon>
        <taxon>Neoptera</taxon>
        <taxon>Polyneoptera</taxon>
        <taxon>Phasmatodea</taxon>
        <taxon>Timematodea</taxon>
        <taxon>Timematoidea</taxon>
        <taxon>Timematidae</taxon>
        <taxon>Timema</taxon>
    </lineage>
</organism>
<dbReference type="PANTHER" id="PTHR46487:SF1">
    <property type="entry name" value="DNA REPAIR PROTEIN XRCC3"/>
    <property type="match status" value="1"/>
</dbReference>
<evidence type="ECO:0000256" key="2">
    <source>
        <dbReference type="ARBA" id="ARBA00022741"/>
    </source>
</evidence>
<evidence type="ECO:0000256" key="5">
    <source>
        <dbReference type="ARBA" id="ARBA00023204"/>
    </source>
</evidence>
<dbReference type="InterPro" id="IPR047348">
    <property type="entry name" value="XRCC3-like_C"/>
</dbReference>
<evidence type="ECO:0000313" key="8">
    <source>
        <dbReference type="EMBL" id="CAG2054557.1"/>
    </source>
</evidence>
<dbReference type="SMART" id="SM00382">
    <property type="entry name" value="AAA"/>
    <property type="match status" value="1"/>
</dbReference>
<comment type="subcellular location">
    <subcellularLocation>
        <location evidence="1">Nucleus</location>
    </subcellularLocation>
</comment>
<protein>
    <recommendedName>
        <fullName evidence="7">RecA family profile 1 domain-containing protein</fullName>
    </recommendedName>
</protein>